<protein>
    <submittedName>
        <fullName evidence="2">Uncharacterized protein</fullName>
    </submittedName>
</protein>
<name>A0A086L5S0_TOXGO</name>
<evidence type="ECO:0000313" key="3">
    <source>
        <dbReference type="Proteomes" id="UP000028828"/>
    </source>
</evidence>
<evidence type="ECO:0000256" key="1">
    <source>
        <dbReference type="SAM" id="MobiDB-lite"/>
    </source>
</evidence>
<reference evidence="2 3" key="1">
    <citation type="submission" date="2014-03" db="EMBL/GenBank/DDBJ databases">
        <authorList>
            <person name="Sibley D."/>
            <person name="Venepally P."/>
            <person name="Karamycheva S."/>
            <person name="Hadjithomas M."/>
            <person name="Khan A."/>
            <person name="Brunk B."/>
            <person name="Roos D."/>
            <person name="Caler E."/>
            <person name="Lorenzi H."/>
        </authorList>
    </citation>
    <scope>NUCLEOTIDE SEQUENCE [LARGE SCALE GENOMIC DNA]</scope>
    <source>
        <strain evidence="3">p89</strain>
    </source>
</reference>
<feature type="region of interest" description="Disordered" evidence="1">
    <location>
        <begin position="1"/>
        <end position="65"/>
    </location>
</feature>
<dbReference type="AlphaFoldDB" id="A0A086L5S0"/>
<evidence type="ECO:0000313" key="2">
    <source>
        <dbReference type="EMBL" id="KFG51988.1"/>
    </source>
</evidence>
<proteinExistence type="predicted"/>
<sequence>MRSARALLKSPKNEQCDWVAGTPKTREKAARQEPAPLGGSTQACRAKTQSRGCATQQNRQPSQHPHLLAVHAGVYVQRKFMTEHVNLCGRRSKSLGSKQRLRESVLTAVSLWTNSQLSKVRTRYRSGLAMAATSAPFSSRPAPAATVAMAHPTLLSRSAEPVHNPLQVRRLVSTWQSRAIHSGPSLSRTAVENEESVTLSTASMCGAEIFRGSALLVATTTGAAQSKTVLRGRTI</sequence>
<gene>
    <name evidence="2" type="ORF">TGP89_271375</name>
</gene>
<dbReference type="Proteomes" id="UP000028828">
    <property type="component" value="Unassembled WGS sequence"/>
</dbReference>
<dbReference type="EMBL" id="AEYI02000079">
    <property type="protein sequence ID" value="KFG51988.1"/>
    <property type="molecule type" value="Genomic_DNA"/>
</dbReference>
<feature type="compositionally biased region" description="Polar residues" evidence="1">
    <location>
        <begin position="39"/>
        <end position="63"/>
    </location>
</feature>
<accession>A0A086L5S0</accession>
<organism evidence="2 3">
    <name type="scientific">Toxoplasma gondii p89</name>
    <dbReference type="NCBI Taxonomy" id="943119"/>
    <lineage>
        <taxon>Eukaryota</taxon>
        <taxon>Sar</taxon>
        <taxon>Alveolata</taxon>
        <taxon>Apicomplexa</taxon>
        <taxon>Conoidasida</taxon>
        <taxon>Coccidia</taxon>
        <taxon>Eucoccidiorida</taxon>
        <taxon>Eimeriorina</taxon>
        <taxon>Sarcocystidae</taxon>
        <taxon>Toxoplasma</taxon>
    </lineage>
</organism>
<dbReference type="VEuPathDB" id="ToxoDB:TGP89_271375"/>
<comment type="caution">
    <text evidence="2">The sequence shown here is derived from an EMBL/GenBank/DDBJ whole genome shotgun (WGS) entry which is preliminary data.</text>
</comment>